<dbReference type="AlphaFoldDB" id="I8U212"/>
<accession>I8U212</accession>
<dbReference type="GO" id="GO:0016491">
    <property type="term" value="F:oxidoreductase activity"/>
    <property type="evidence" value="ECO:0007669"/>
    <property type="project" value="InterPro"/>
</dbReference>
<organism evidence="4 5">
    <name type="scientific">Pelosinus fermentans JBW45</name>
    <dbReference type="NCBI Taxonomy" id="1192197"/>
    <lineage>
        <taxon>Bacteria</taxon>
        <taxon>Bacillati</taxon>
        <taxon>Bacillota</taxon>
        <taxon>Negativicutes</taxon>
        <taxon>Selenomonadales</taxon>
        <taxon>Sporomusaceae</taxon>
        <taxon>Pelosinus</taxon>
    </lineage>
</organism>
<dbReference type="OrthoDB" id="6398207at2"/>
<protein>
    <submittedName>
        <fullName evidence="4">NADPH-dependent FMN reductase</fullName>
    </submittedName>
</protein>
<dbReference type="PANTHER" id="PTHR43278">
    <property type="entry name" value="NAD(P)H-DEPENDENT FMN-CONTAINING OXIDOREDUCTASE YWQN-RELATED"/>
    <property type="match status" value="1"/>
</dbReference>
<sequence length="228" mass="25917">MKVYAINGSPRKNQNTAKLLQKALDGVKESAKDKEVETKIINLYDLNFTGCISCFACKRLEGKSYGKCAVKDDLYEILNEVSQADGIILGSPIYFLNITGQLKSFLERLLFPYLAYAPNHPSIAPKRMPTAFIYTMGATEEMMNDTNLAATFNIQGISILSTLNIMETWIERTLTKPEVLHSYDTYQFDDYSKYKADMFSEEEKAEHRRVQFPLDCQKAFELGANLIK</sequence>
<feature type="domain" description="NADPH-dependent FMN reductase-like" evidence="3">
    <location>
        <begin position="1"/>
        <end position="133"/>
    </location>
</feature>
<dbReference type="RefSeq" id="WP_007952470.1">
    <property type="nucleotide sequence ID" value="NZ_CP010978.1"/>
</dbReference>
<proteinExistence type="predicted"/>
<dbReference type="PANTHER" id="PTHR43278:SF2">
    <property type="entry name" value="IRON-SULFUR FLAVOPROTEIN"/>
    <property type="match status" value="1"/>
</dbReference>
<dbReference type="EMBL" id="CP010978">
    <property type="protein sequence ID" value="AJQ27934.1"/>
    <property type="molecule type" value="Genomic_DNA"/>
</dbReference>
<dbReference type="Pfam" id="PF03358">
    <property type="entry name" value="FMN_red"/>
    <property type="match status" value="1"/>
</dbReference>
<dbReference type="InterPro" id="IPR029039">
    <property type="entry name" value="Flavoprotein-like_sf"/>
</dbReference>
<evidence type="ECO:0000256" key="2">
    <source>
        <dbReference type="ARBA" id="ARBA00022643"/>
    </source>
</evidence>
<reference evidence="4 5" key="1">
    <citation type="journal article" date="2015" name="Genome Announc.">
        <title>Complete Genome Sequence of Pelosinus fermentans JBW45, a Member of a Remarkably Competitive Group of Negativicutes in the Firmicutes Phylum.</title>
        <authorList>
            <person name="De Leon K.B."/>
            <person name="Utturkar S.M."/>
            <person name="Camilleri L.B."/>
            <person name="Elias D.A."/>
            <person name="Arkin A.P."/>
            <person name="Fields M.W."/>
            <person name="Brown S.D."/>
            <person name="Wall J.D."/>
        </authorList>
    </citation>
    <scope>NUCLEOTIDE SEQUENCE [LARGE SCALE GENOMIC DNA]</scope>
    <source>
        <strain evidence="4 5">JBW45</strain>
    </source>
</reference>
<dbReference type="InterPro" id="IPR005025">
    <property type="entry name" value="FMN_Rdtase-like_dom"/>
</dbReference>
<evidence type="ECO:0000256" key="1">
    <source>
        <dbReference type="ARBA" id="ARBA00022630"/>
    </source>
</evidence>
<name>I8U212_9FIRM</name>
<gene>
    <name evidence="4" type="ORF">JBW_02590</name>
</gene>
<evidence type="ECO:0000313" key="5">
    <source>
        <dbReference type="Proteomes" id="UP000005361"/>
    </source>
</evidence>
<dbReference type="InterPro" id="IPR051796">
    <property type="entry name" value="ISF_SsuE-like"/>
</dbReference>
<dbReference type="SUPFAM" id="SSF52218">
    <property type="entry name" value="Flavoproteins"/>
    <property type="match status" value="1"/>
</dbReference>
<keyword evidence="2" id="KW-0288">FMN</keyword>
<dbReference type="HOGENOM" id="CLU_050993_2_0_9"/>
<keyword evidence="1" id="KW-0285">Flavoprotein</keyword>
<dbReference type="KEGG" id="pft:JBW_02590"/>
<dbReference type="STRING" id="1192197.JBW_02590"/>
<evidence type="ECO:0000313" key="4">
    <source>
        <dbReference type="EMBL" id="AJQ27934.1"/>
    </source>
</evidence>
<dbReference type="Gene3D" id="3.40.50.360">
    <property type="match status" value="1"/>
</dbReference>
<reference evidence="5" key="2">
    <citation type="submission" date="2015-02" db="EMBL/GenBank/DDBJ databases">
        <title>Complete Genome Sequence of Pelosinus fermentans JBW45.</title>
        <authorList>
            <person name="De Leon K.B."/>
            <person name="Utturkar S.M."/>
            <person name="Camilleri L.B."/>
            <person name="Arkin A.P."/>
            <person name="Fields M.W."/>
            <person name="Brown S.D."/>
            <person name="Wall J.D."/>
        </authorList>
    </citation>
    <scope>NUCLEOTIDE SEQUENCE [LARGE SCALE GENOMIC DNA]</scope>
    <source>
        <strain evidence="5">JBW45</strain>
    </source>
</reference>
<evidence type="ECO:0000259" key="3">
    <source>
        <dbReference type="Pfam" id="PF03358"/>
    </source>
</evidence>
<dbReference type="Proteomes" id="UP000005361">
    <property type="component" value="Chromosome"/>
</dbReference>